<sequence length="246" mass="27934">MNYQAFANLYDSLMADAPYEKWVDFIAQQVKQDLSGLSILDVGCGTGDLLLRLNKKGARVTGVDISEDMLAIAKEKCEHAGFSPPLFQQSMTELETIGEFDVITIFCDSLNYLETEKDVGDTFKSIYNLLKQGGLLLFDVHSVSKITGFINQTFAEDVGNMAYIWTSFPGEYPNSVEHEVTFFIENEQNGLFERNFELHKQRTFPVEVYLNWLDEAGFEITGTFGDFTLLEPTNESERIFFSVKKK</sequence>
<keyword evidence="2 4" id="KW-0808">Transferase</keyword>
<dbReference type="OrthoDB" id="9811589at2"/>
<dbReference type="Gene3D" id="3.40.50.150">
    <property type="entry name" value="Vaccinia Virus protein VP39"/>
    <property type="match status" value="1"/>
</dbReference>
<dbReference type="InterPro" id="IPR041698">
    <property type="entry name" value="Methyltransf_25"/>
</dbReference>
<evidence type="ECO:0000256" key="1">
    <source>
        <dbReference type="ARBA" id="ARBA00022603"/>
    </source>
</evidence>
<dbReference type="GO" id="GO:0008168">
    <property type="term" value="F:methyltransferase activity"/>
    <property type="evidence" value="ECO:0007669"/>
    <property type="project" value="UniProtKB-KW"/>
</dbReference>
<dbReference type="CDD" id="cd02440">
    <property type="entry name" value="AdoMet_MTases"/>
    <property type="match status" value="1"/>
</dbReference>
<dbReference type="InterPro" id="IPR029063">
    <property type="entry name" value="SAM-dependent_MTases_sf"/>
</dbReference>
<dbReference type="STRING" id="1236973.JCM9157_336"/>
<dbReference type="Gene3D" id="2.20.25.110">
    <property type="entry name" value="S-adenosyl-L-methionine-dependent methyltransferases"/>
    <property type="match status" value="1"/>
</dbReference>
<protein>
    <submittedName>
        <fullName evidence="4">Methyltransferase</fullName>
    </submittedName>
</protein>
<comment type="caution">
    <text evidence="4">The sequence shown here is derived from an EMBL/GenBank/DDBJ whole genome shotgun (WGS) entry which is preliminary data.</text>
</comment>
<evidence type="ECO:0000259" key="3">
    <source>
        <dbReference type="Pfam" id="PF13649"/>
    </source>
</evidence>
<evidence type="ECO:0000256" key="2">
    <source>
        <dbReference type="ARBA" id="ARBA00022679"/>
    </source>
</evidence>
<keyword evidence="1 4" id="KW-0489">Methyltransferase</keyword>
<dbReference type="PANTHER" id="PTHR43861">
    <property type="entry name" value="TRANS-ACONITATE 2-METHYLTRANSFERASE-RELATED"/>
    <property type="match status" value="1"/>
</dbReference>
<gene>
    <name evidence="4" type="ORF">JCM9157_336</name>
</gene>
<evidence type="ECO:0000313" key="5">
    <source>
        <dbReference type="Proteomes" id="UP000018896"/>
    </source>
</evidence>
<reference evidence="4 5" key="1">
    <citation type="journal article" date="2014" name="Genome Announc.">
        <title>Draft Genome Sequences of Three Alkaliphilic Bacillus Strains, Bacillus wakoensis JCM 9140T, Bacillus akibai JCM 9157T, and Bacillus hemicellulosilyticus JCM 9152T.</title>
        <authorList>
            <person name="Yuki M."/>
            <person name="Oshima K."/>
            <person name="Suda W."/>
            <person name="Oshida Y."/>
            <person name="Kitamura K."/>
            <person name="Iida T."/>
            <person name="Hattori M."/>
            <person name="Ohkuma M."/>
        </authorList>
    </citation>
    <scope>NUCLEOTIDE SEQUENCE [LARGE SCALE GENOMIC DNA]</scope>
    <source>
        <strain evidence="4 5">JCM 9157</strain>
    </source>
</reference>
<name>W4QPR7_HALA3</name>
<dbReference type="SUPFAM" id="SSF53335">
    <property type="entry name" value="S-adenosyl-L-methionine-dependent methyltransferases"/>
    <property type="match status" value="1"/>
</dbReference>
<proteinExistence type="predicted"/>
<evidence type="ECO:0000313" key="4">
    <source>
        <dbReference type="EMBL" id="GAE33339.1"/>
    </source>
</evidence>
<accession>W4QPR7</accession>
<dbReference type="GO" id="GO:0032259">
    <property type="term" value="P:methylation"/>
    <property type="evidence" value="ECO:0007669"/>
    <property type="project" value="UniProtKB-KW"/>
</dbReference>
<feature type="domain" description="Methyltransferase" evidence="3">
    <location>
        <begin position="39"/>
        <end position="134"/>
    </location>
</feature>
<dbReference type="EMBL" id="BAUV01000002">
    <property type="protein sequence ID" value="GAE33339.1"/>
    <property type="molecule type" value="Genomic_DNA"/>
</dbReference>
<dbReference type="RefSeq" id="WP_035661386.1">
    <property type="nucleotide sequence ID" value="NZ_BAUV01000002.1"/>
</dbReference>
<dbReference type="eggNOG" id="COG4976">
    <property type="taxonomic scope" value="Bacteria"/>
</dbReference>
<dbReference type="Pfam" id="PF13649">
    <property type="entry name" value="Methyltransf_25"/>
    <property type="match status" value="1"/>
</dbReference>
<dbReference type="Proteomes" id="UP000018896">
    <property type="component" value="Unassembled WGS sequence"/>
</dbReference>
<organism evidence="4 5">
    <name type="scientific">Halalkalibacter akibai (strain ATCC 43226 / DSM 21942 / CIP 109018 / JCM 9157 / 1139)</name>
    <name type="common">Bacillus akibai</name>
    <dbReference type="NCBI Taxonomy" id="1236973"/>
    <lineage>
        <taxon>Bacteria</taxon>
        <taxon>Bacillati</taxon>
        <taxon>Bacillota</taxon>
        <taxon>Bacilli</taxon>
        <taxon>Bacillales</taxon>
        <taxon>Bacillaceae</taxon>
        <taxon>Halalkalibacter</taxon>
    </lineage>
</organism>
<keyword evidence="5" id="KW-1185">Reference proteome</keyword>
<dbReference type="PANTHER" id="PTHR43861:SF1">
    <property type="entry name" value="TRANS-ACONITATE 2-METHYLTRANSFERASE"/>
    <property type="match status" value="1"/>
</dbReference>
<dbReference type="AlphaFoldDB" id="W4QPR7"/>